<dbReference type="SUPFAM" id="SSF51215">
    <property type="entry name" value="Regulatory protein AraC"/>
    <property type="match status" value="1"/>
</dbReference>
<evidence type="ECO:0000313" key="6">
    <source>
        <dbReference type="Proteomes" id="UP001596044"/>
    </source>
</evidence>
<evidence type="ECO:0000256" key="2">
    <source>
        <dbReference type="ARBA" id="ARBA00023125"/>
    </source>
</evidence>
<dbReference type="Proteomes" id="UP001596044">
    <property type="component" value="Unassembled WGS sequence"/>
</dbReference>
<keyword evidence="1" id="KW-0805">Transcription regulation</keyword>
<dbReference type="PROSITE" id="PS01124">
    <property type="entry name" value="HTH_ARAC_FAMILY_2"/>
    <property type="match status" value="1"/>
</dbReference>
<evidence type="ECO:0000313" key="5">
    <source>
        <dbReference type="EMBL" id="MFC5447469.1"/>
    </source>
</evidence>
<evidence type="ECO:0000256" key="3">
    <source>
        <dbReference type="ARBA" id="ARBA00023163"/>
    </source>
</evidence>
<dbReference type="InterPro" id="IPR018060">
    <property type="entry name" value="HTH_AraC"/>
</dbReference>
<proteinExistence type="predicted"/>
<dbReference type="InterPro" id="IPR020449">
    <property type="entry name" value="Tscrpt_reg_AraC-type_HTH"/>
</dbReference>
<protein>
    <submittedName>
        <fullName evidence="5">AraC family transcriptional regulator</fullName>
    </submittedName>
</protein>
<dbReference type="RefSeq" id="WP_270884256.1">
    <property type="nucleotide sequence ID" value="NZ_JAQFVF010000065.1"/>
</dbReference>
<keyword evidence="2" id="KW-0238">DNA-binding</keyword>
<gene>
    <name evidence="5" type="ORF">ACFPOG_04320</name>
</gene>
<keyword evidence="3" id="KW-0804">Transcription</keyword>
<dbReference type="Pfam" id="PF02311">
    <property type="entry name" value="AraC_binding"/>
    <property type="match status" value="1"/>
</dbReference>
<evidence type="ECO:0000259" key="4">
    <source>
        <dbReference type="PROSITE" id="PS01124"/>
    </source>
</evidence>
<dbReference type="CDD" id="cd00093">
    <property type="entry name" value="HTH_XRE"/>
    <property type="match status" value="1"/>
</dbReference>
<dbReference type="PRINTS" id="PR00032">
    <property type="entry name" value="HTHARAC"/>
</dbReference>
<dbReference type="InterPro" id="IPR009057">
    <property type="entry name" value="Homeodomain-like_sf"/>
</dbReference>
<dbReference type="PANTHER" id="PTHR43280">
    <property type="entry name" value="ARAC-FAMILY TRANSCRIPTIONAL REGULATOR"/>
    <property type="match status" value="1"/>
</dbReference>
<evidence type="ECO:0000256" key="1">
    <source>
        <dbReference type="ARBA" id="ARBA00023015"/>
    </source>
</evidence>
<sequence length="291" mass="33853">MREYTHEYADNYYHTPSSLDKMGGIVPIRIGHNIAKPNYRIGPRFIVYYSFHFIISGQVTFCWDENQVTLSPGELFCLFPHMIHEYYVNAQSEEEPLRMFWIAVEGKQLPALVKRFGLSTSTPYLKLQFDEGLVTQLFELIDIWKESATQDNLRLTSSLYLIFSRMLQIYVPQTQGKSSEHWIERSLEYMQLYYTEGISVNDVAQHVGVHRTYLSNIFQNKVGVRPHKYLKDLVMSKAMNSILETQLSVTQIALSLGYSDLYAFTHAFTNYFGRSPNYYRSALRKGVVPET</sequence>
<name>A0ABW0K223_9BACL</name>
<dbReference type="InterPro" id="IPR001387">
    <property type="entry name" value="Cro/C1-type_HTH"/>
</dbReference>
<comment type="caution">
    <text evidence="5">The sequence shown here is derived from an EMBL/GenBank/DDBJ whole genome shotgun (WGS) entry which is preliminary data.</text>
</comment>
<dbReference type="EMBL" id="JBHSMJ010000007">
    <property type="protein sequence ID" value="MFC5447469.1"/>
    <property type="molecule type" value="Genomic_DNA"/>
</dbReference>
<dbReference type="SMART" id="SM00342">
    <property type="entry name" value="HTH_ARAC"/>
    <property type="match status" value="1"/>
</dbReference>
<dbReference type="Gene3D" id="1.10.10.60">
    <property type="entry name" value="Homeodomain-like"/>
    <property type="match status" value="2"/>
</dbReference>
<reference evidence="6" key="1">
    <citation type="journal article" date="2019" name="Int. J. Syst. Evol. Microbiol.">
        <title>The Global Catalogue of Microorganisms (GCM) 10K type strain sequencing project: providing services to taxonomists for standard genome sequencing and annotation.</title>
        <authorList>
            <consortium name="The Broad Institute Genomics Platform"/>
            <consortium name="The Broad Institute Genome Sequencing Center for Infectious Disease"/>
            <person name="Wu L."/>
            <person name="Ma J."/>
        </authorList>
    </citation>
    <scope>NUCLEOTIDE SEQUENCE [LARGE SCALE GENOMIC DNA]</scope>
    <source>
        <strain evidence="6">KACC 11904</strain>
    </source>
</reference>
<dbReference type="InterPro" id="IPR037923">
    <property type="entry name" value="HTH-like"/>
</dbReference>
<dbReference type="SUPFAM" id="SSF46689">
    <property type="entry name" value="Homeodomain-like"/>
    <property type="match status" value="2"/>
</dbReference>
<keyword evidence="6" id="KW-1185">Reference proteome</keyword>
<organism evidence="5 6">
    <name type="scientific">Paenibacillus aestuarii</name>
    <dbReference type="NCBI Taxonomy" id="516965"/>
    <lineage>
        <taxon>Bacteria</taxon>
        <taxon>Bacillati</taxon>
        <taxon>Bacillota</taxon>
        <taxon>Bacilli</taxon>
        <taxon>Bacillales</taxon>
        <taxon>Paenibacillaceae</taxon>
        <taxon>Paenibacillus</taxon>
    </lineage>
</organism>
<dbReference type="InterPro" id="IPR014710">
    <property type="entry name" value="RmlC-like_jellyroll"/>
</dbReference>
<feature type="domain" description="HTH araC/xylS-type" evidence="4">
    <location>
        <begin position="184"/>
        <end position="282"/>
    </location>
</feature>
<accession>A0ABW0K223</accession>
<dbReference type="PANTHER" id="PTHR43280:SF2">
    <property type="entry name" value="HTH-TYPE TRANSCRIPTIONAL REGULATOR EXSA"/>
    <property type="match status" value="1"/>
</dbReference>
<dbReference type="Gene3D" id="2.60.120.10">
    <property type="entry name" value="Jelly Rolls"/>
    <property type="match status" value="1"/>
</dbReference>
<dbReference type="Pfam" id="PF12833">
    <property type="entry name" value="HTH_18"/>
    <property type="match status" value="1"/>
</dbReference>
<dbReference type="InterPro" id="IPR003313">
    <property type="entry name" value="AraC-bd"/>
</dbReference>